<dbReference type="Proteomes" id="UP000664369">
    <property type="component" value="Unassembled WGS sequence"/>
</dbReference>
<dbReference type="Gene3D" id="2.60.40.10">
    <property type="entry name" value="Immunoglobulins"/>
    <property type="match status" value="2"/>
</dbReference>
<evidence type="ECO:0000313" key="4">
    <source>
        <dbReference type="Proteomes" id="UP000664369"/>
    </source>
</evidence>
<dbReference type="PANTHER" id="PTHR34677:SF3">
    <property type="entry name" value="BACTERIAL IG-LIKE DOMAIN-CONTAINING PROTEIN"/>
    <property type="match status" value="1"/>
</dbReference>
<evidence type="ECO:0000259" key="2">
    <source>
        <dbReference type="Pfam" id="PF19078"/>
    </source>
</evidence>
<dbReference type="PANTHER" id="PTHR34677">
    <property type="match status" value="1"/>
</dbReference>
<accession>A0ABS3QKW0</accession>
<reference evidence="3 4" key="1">
    <citation type="submission" date="2021-03" db="EMBL/GenBank/DDBJ databases">
        <authorList>
            <person name="Kim M.K."/>
        </authorList>
    </citation>
    <scope>NUCLEOTIDE SEQUENCE [LARGE SCALE GENOMIC DNA]</scope>
    <source>
        <strain evidence="3 4">BT442</strain>
    </source>
</reference>
<dbReference type="Pfam" id="PF18962">
    <property type="entry name" value="Por_Secre_tail"/>
    <property type="match status" value="1"/>
</dbReference>
<evidence type="ECO:0000313" key="3">
    <source>
        <dbReference type="EMBL" id="MBO2011797.1"/>
    </source>
</evidence>
<evidence type="ECO:0000259" key="1">
    <source>
        <dbReference type="Pfam" id="PF18962"/>
    </source>
</evidence>
<comment type="caution">
    <text evidence="3">The sequence shown here is derived from an EMBL/GenBank/DDBJ whole genome shotgun (WGS) entry which is preliminary data.</text>
</comment>
<organism evidence="3 4">
    <name type="scientific">Hymenobacter negativus</name>
    <dbReference type="NCBI Taxonomy" id="2795026"/>
    <lineage>
        <taxon>Bacteria</taxon>
        <taxon>Pseudomonadati</taxon>
        <taxon>Bacteroidota</taxon>
        <taxon>Cytophagia</taxon>
        <taxon>Cytophagales</taxon>
        <taxon>Hymenobacteraceae</taxon>
        <taxon>Hymenobacter</taxon>
    </lineage>
</organism>
<dbReference type="InterPro" id="IPR044048">
    <property type="entry name" value="Big_12"/>
</dbReference>
<dbReference type="Pfam" id="PF19078">
    <property type="entry name" value="Big_12"/>
    <property type="match status" value="1"/>
</dbReference>
<name>A0ABS3QKW0_9BACT</name>
<dbReference type="NCBIfam" id="TIGR04183">
    <property type="entry name" value="Por_Secre_tail"/>
    <property type="match status" value="1"/>
</dbReference>
<dbReference type="InterPro" id="IPR013783">
    <property type="entry name" value="Ig-like_fold"/>
</dbReference>
<feature type="domain" description="Bacterial Ig-like" evidence="2">
    <location>
        <begin position="509"/>
        <end position="605"/>
    </location>
</feature>
<protein>
    <submittedName>
        <fullName evidence="3">Ig domain-containing protein</fullName>
    </submittedName>
</protein>
<keyword evidence="4" id="KW-1185">Reference proteome</keyword>
<feature type="domain" description="Secretion system C-terminal sorting" evidence="1">
    <location>
        <begin position="1274"/>
        <end position="1350"/>
    </location>
</feature>
<dbReference type="RefSeq" id="WP_208177489.1">
    <property type="nucleotide sequence ID" value="NZ_JAGETZ010000013.1"/>
</dbReference>
<sequence length="1351" mass="137675">MRKIDSLTALSNALPPPRARFGNWHFVLLLLALLLGLARPGQAQTTTVSSVTRLIPSPTATAQVRYRVTFAGAIAGVTTSNFAATVTSGSISGASISSVSGSNTTYTVTVNTGTGDGTLRLDVVNGTGISPTPSNVPYTAGEVYTITKSFAAAPQLTIAGTGGTGSDVTAFVDLVRVLQNGTGTGVSGALQNGSLEQYDPLANGDYGYQPTNAFWTFNAQSGIAEDGSAFTPTTPIPNGIAVAFVQSNGGGNGQLQQNLALPTGSYQVSFQAAQRLCCTTLDQALNVFLNGVFVGNLLPGTNGYTTFTSATFSVTAPALTATVSTTSASPTSTTPIPFSVSFSQSVGTTFTASDVTVTGGTLNSASFGGAGSGPYTFTVTPSGTGTVTVSLTAGVATDANNTGNAASNAVSVQYAQPVTAAPVVIVPANGSFVSTPTPTYGGTAPAGSLIRLYVDGLVLANTTTANSAGNWAITQPTALTQGSHTVYATAQSSGNAVSANSATNTFTVDSVRPSVAISSTTAASGSSTNTTPFAFTVTFSENVTGFVAGDVSVNNGTLTGFTRVSGAVYTFSVTPTTAGIATTVNIPANVAQDQAGNGNTAAASAYSLTFQVPTITVAPATLPNGTQATAYSQTLTASGGTAPYTFAITAGALPAGLSLTTAGTLSGTPTGNGTFTFTVTATDASAASGPFSGSRAYTLTIAAPVVTAVTWNGTTSTNWFDATNWTPNQVPDATIDVTIPNSTIRFPFIVANSPANARNLSIAANASLTMTTNTLILAANLTNNGSFNGFSGSNGGTLVMGGSALGQVNGSGVNRFWSLTVGPNGVQLNNSNVTSVRRVLALNGNFTTNGNPFTLISDAAGTAMVVNNGGAVVNGNTTVQRYIDPSLNPNLGYRHVSPAISSATVNSLATSGFSPVVNPAYNTSPTPLLVPTFPTVYGYDQARLASTANNLNAFDKGWFSPNAATDPLAVGQGYTVLINGGQTWNFTGALNNGTRTLSLARNSGTTAPDAGYALIGNPYPSPLDWSQTSSQSDATQNGLVNVDPTMYVYQSNDPSNPYTGVYNFYNNGIGTTSPVVAQGQGFFVRVSDGQTAGSVTFKNSHRPTSYQPTTYRRTTETRPLVELHLQGAGSTLTDAAFVYFEQGASDRFEAQFDTEKLPNPSGLNLSTSLSATQRLAIDGRAPLGTAQRVVPLTVGVPAVGSYTLSAAQLLNLGTTPVYLRDLQSGAVIDLRTQPNYSFTVSNASALLTGRFELLFSPQAPLATAPAALAAQVGLYPNPATTTAFVELPAALGRTAVAAELVDALGRTVRTQSLPAQGATAHRLSLVDLATGVYTLHLKTSAGVIVKKLVVE</sequence>
<proteinExistence type="predicted"/>
<dbReference type="Pfam" id="PF05345">
    <property type="entry name" value="He_PIG"/>
    <property type="match status" value="1"/>
</dbReference>
<dbReference type="InterPro" id="IPR026444">
    <property type="entry name" value="Secre_tail"/>
</dbReference>
<dbReference type="SUPFAM" id="SSF49313">
    <property type="entry name" value="Cadherin-like"/>
    <property type="match status" value="1"/>
</dbReference>
<gene>
    <name evidence="3" type="ORF">J4E00_22220</name>
</gene>
<dbReference type="EMBL" id="JAGETZ010000013">
    <property type="protein sequence ID" value="MBO2011797.1"/>
    <property type="molecule type" value="Genomic_DNA"/>
</dbReference>
<dbReference type="InterPro" id="IPR015919">
    <property type="entry name" value="Cadherin-like_sf"/>
</dbReference>